<reference evidence="1 2" key="1">
    <citation type="journal article" date="2016" name="Sci. Rep.">
        <title>Draft genome sequencing and secretome analysis of fungal phytopathogen Ascochyta rabiei provides insight into the necrotrophic effector repertoire.</title>
        <authorList>
            <person name="Verma S."/>
            <person name="Gazara R.K."/>
            <person name="Nizam S."/>
            <person name="Parween S."/>
            <person name="Chattopadhyay D."/>
            <person name="Verma P.K."/>
        </authorList>
    </citation>
    <scope>NUCLEOTIDE SEQUENCE [LARGE SCALE GENOMIC DNA]</scope>
    <source>
        <strain evidence="1 2">ArDII</strain>
    </source>
</reference>
<dbReference type="AlphaFoldDB" id="A0A163LFP3"/>
<organism evidence="1 2">
    <name type="scientific">Didymella rabiei</name>
    <name type="common">Chickpea ascochyta blight fungus</name>
    <name type="synonym">Mycosphaerella rabiei</name>
    <dbReference type="NCBI Taxonomy" id="5454"/>
    <lineage>
        <taxon>Eukaryota</taxon>
        <taxon>Fungi</taxon>
        <taxon>Dikarya</taxon>
        <taxon>Ascomycota</taxon>
        <taxon>Pezizomycotina</taxon>
        <taxon>Dothideomycetes</taxon>
        <taxon>Pleosporomycetidae</taxon>
        <taxon>Pleosporales</taxon>
        <taxon>Pleosporineae</taxon>
        <taxon>Didymellaceae</taxon>
        <taxon>Ascochyta</taxon>
    </lineage>
</organism>
<evidence type="ECO:0000313" key="2">
    <source>
        <dbReference type="Proteomes" id="UP000076837"/>
    </source>
</evidence>
<dbReference type="EMBL" id="JYNV01000059">
    <property type="protein sequence ID" value="KZM27761.1"/>
    <property type="molecule type" value="Genomic_DNA"/>
</dbReference>
<sequence>MRFSTTSALSTTLPFAAAWPNVMEMNRQMQKREEPPPHDPVFKSGRQILDYQLWVSMLKNSLSVWALVVAMNFNLLVEVTFMGSAPV</sequence>
<proteinExistence type="predicted"/>
<evidence type="ECO:0000313" key="1">
    <source>
        <dbReference type="EMBL" id="KZM27761.1"/>
    </source>
</evidence>
<gene>
    <name evidence="1" type="ORF">ST47_g1100</name>
</gene>
<dbReference type="GO" id="GO:0004601">
    <property type="term" value="F:peroxidase activity"/>
    <property type="evidence" value="ECO:0007669"/>
    <property type="project" value="UniProtKB-KW"/>
</dbReference>
<keyword evidence="1" id="KW-0560">Oxidoreductase</keyword>
<accession>A0A163LFP3</accession>
<keyword evidence="1" id="KW-0575">Peroxidase</keyword>
<protein>
    <submittedName>
        <fullName evidence="1">Peroxidase</fullName>
    </submittedName>
</protein>
<dbReference type="Proteomes" id="UP000076837">
    <property type="component" value="Unassembled WGS sequence"/>
</dbReference>
<name>A0A163LFP3_DIDRA</name>
<comment type="caution">
    <text evidence="1">The sequence shown here is derived from an EMBL/GenBank/DDBJ whole genome shotgun (WGS) entry which is preliminary data.</text>
</comment>
<keyword evidence="2" id="KW-1185">Reference proteome</keyword>